<evidence type="ECO:0000313" key="1">
    <source>
        <dbReference type="EMBL" id="GEN29311.1"/>
    </source>
</evidence>
<reference evidence="1 2" key="1">
    <citation type="submission" date="2019-07" db="EMBL/GenBank/DDBJ databases">
        <title>Whole genome shotgun sequence of Halomonas variabilis NBRC 102410.</title>
        <authorList>
            <person name="Hosoyama A."/>
            <person name="Uohara A."/>
            <person name="Ohji S."/>
            <person name="Ichikawa N."/>
        </authorList>
    </citation>
    <scope>NUCLEOTIDE SEQUENCE [LARGE SCALE GENOMIC DNA]</scope>
    <source>
        <strain evidence="1 2">NBRC 102410</strain>
    </source>
</reference>
<dbReference type="AlphaFoldDB" id="A0A511UTN6"/>
<gene>
    <name evidence="1" type="ORF">HVA01_29570</name>
</gene>
<dbReference type="Proteomes" id="UP000321303">
    <property type="component" value="Unassembled WGS sequence"/>
</dbReference>
<comment type="caution">
    <text evidence="1">The sequence shown here is derived from an EMBL/GenBank/DDBJ whole genome shotgun (WGS) entry which is preliminary data.</text>
</comment>
<evidence type="ECO:0000313" key="2">
    <source>
        <dbReference type="Proteomes" id="UP000321303"/>
    </source>
</evidence>
<organism evidence="1 2">
    <name type="scientific">Halovibrio variabilis</name>
    <dbReference type="NCBI Taxonomy" id="31910"/>
    <lineage>
        <taxon>Bacteria</taxon>
        <taxon>Pseudomonadati</taxon>
        <taxon>Pseudomonadota</taxon>
        <taxon>Gammaproteobacteria</taxon>
        <taxon>Oceanospirillales</taxon>
        <taxon>Halomonadaceae</taxon>
        <taxon>Halovibrio</taxon>
    </lineage>
</organism>
<name>A0A511UTN6_9GAMM</name>
<proteinExistence type="predicted"/>
<sequence>MEIALCRDVTQILNELHFKPGRINKIDIFAKRLCGARFGNGIKVIGHISKSVGKVAKRGGINVSTWIFTSSKG</sequence>
<protein>
    <submittedName>
        <fullName evidence="1">Uncharacterized protein</fullName>
    </submittedName>
</protein>
<dbReference type="EMBL" id="BJXV01000020">
    <property type="protein sequence ID" value="GEN29311.1"/>
    <property type="molecule type" value="Genomic_DNA"/>
</dbReference>
<accession>A0A511UTN6</accession>
<keyword evidence="2" id="KW-1185">Reference proteome</keyword>